<gene>
    <name evidence="2" type="ORF">Cba03nite_17130</name>
</gene>
<dbReference type="RefSeq" id="WP_203743829.1">
    <property type="nucleotide sequence ID" value="NZ_BONF01000009.1"/>
</dbReference>
<keyword evidence="1" id="KW-0812">Transmembrane</keyword>
<keyword evidence="1" id="KW-0472">Membrane</keyword>
<sequence length="65" mass="6975">MRWVWLVVGVLLVLSGIVWTLQGLNLLGQSGGMNGQPIWAVIGPVTALGGLALVWYGLRRRPPAP</sequence>
<comment type="caution">
    <text evidence="2">The sequence shown here is derived from an EMBL/GenBank/DDBJ whole genome shotgun (WGS) entry which is preliminary data.</text>
</comment>
<protein>
    <submittedName>
        <fullName evidence="2">Uncharacterized protein</fullName>
    </submittedName>
</protein>
<organism evidence="2 3">
    <name type="scientific">Catellatospora bangladeshensis</name>
    <dbReference type="NCBI Taxonomy" id="310355"/>
    <lineage>
        <taxon>Bacteria</taxon>
        <taxon>Bacillati</taxon>
        <taxon>Actinomycetota</taxon>
        <taxon>Actinomycetes</taxon>
        <taxon>Micromonosporales</taxon>
        <taxon>Micromonosporaceae</taxon>
        <taxon>Catellatospora</taxon>
    </lineage>
</organism>
<name>A0A8J3JNI2_9ACTN</name>
<evidence type="ECO:0000313" key="3">
    <source>
        <dbReference type="Proteomes" id="UP000601223"/>
    </source>
</evidence>
<dbReference type="EMBL" id="BONF01000009">
    <property type="protein sequence ID" value="GIF80364.1"/>
    <property type="molecule type" value="Genomic_DNA"/>
</dbReference>
<evidence type="ECO:0000256" key="1">
    <source>
        <dbReference type="SAM" id="Phobius"/>
    </source>
</evidence>
<keyword evidence="3" id="KW-1185">Reference proteome</keyword>
<evidence type="ECO:0000313" key="2">
    <source>
        <dbReference type="EMBL" id="GIF80364.1"/>
    </source>
</evidence>
<proteinExistence type="predicted"/>
<feature type="transmembrane region" description="Helical" evidence="1">
    <location>
        <begin position="36"/>
        <end position="58"/>
    </location>
</feature>
<dbReference type="AlphaFoldDB" id="A0A8J3JNI2"/>
<keyword evidence="1" id="KW-1133">Transmembrane helix</keyword>
<accession>A0A8J3JNI2</accession>
<dbReference type="Proteomes" id="UP000601223">
    <property type="component" value="Unassembled WGS sequence"/>
</dbReference>
<reference evidence="2 3" key="1">
    <citation type="submission" date="2021-01" db="EMBL/GenBank/DDBJ databases">
        <title>Whole genome shotgun sequence of Catellatospora bangladeshensis NBRC 107357.</title>
        <authorList>
            <person name="Komaki H."/>
            <person name="Tamura T."/>
        </authorList>
    </citation>
    <scope>NUCLEOTIDE SEQUENCE [LARGE SCALE GENOMIC DNA]</scope>
    <source>
        <strain evidence="2 3">NBRC 107357</strain>
    </source>
</reference>